<feature type="non-terminal residue" evidence="21">
    <location>
        <position position="543"/>
    </location>
</feature>
<keyword evidence="22" id="KW-1185">Reference proteome</keyword>
<dbReference type="PROSITE" id="PS00798">
    <property type="entry name" value="ALDOKETO_REDUCTASE_1"/>
    <property type="match status" value="1"/>
</dbReference>
<accession>A0A8X7XKT1</accession>
<dbReference type="Pfam" id="PF01327">
    <property type="entry name" value="Pep_deformylase"/>
    <property type="match status" value="1"/>
</dbReference>
<evidence type="ECO:0000256" key="19">
    <source>
        <dbReference type="ARBA" id="ARBA00072142"/>
    </source>
</evidence>
<evidence type="ECO:0000256" key="10">
    <source>
        <dbReference type="ARBA" id="ARBA00024074"/>
    </source>
</evidence>
<evidence type="ECO:0000256" key="2">
    <source>
        <dbReference type="ARBA" id="ARBA00007905"/>
    </source>
</evidence>
<evidence type="ECO:0000256" key="14">
    <source>
        <dbReference type="ARBA" id="ARBA00047706"/>
    </source>
</evidence>
<dbReference type="EMBL" id="JAATIS010000147">
    <property type="protein sequence ID" value="KAG2469837.1"/>
    <property type="molecule type" value="Genomic_DNA"/>
</dbReference>
<dbReference type="InterPro" id="IPR023210">
    <property type="entry name" value="NADP_OxRdtase_dom"/>
</dbReference>
<feature type="domain" description="NADP-dependent oxidoreductase" evidence="20">
    <location>
        <begin position="20"/>
        <end position="300"/>
    </location>
</feature>
<comment type="subcellular location">
    <subcellularLocation>
        <location evidence="1">Apical cell membrane</location>
    </subcellularLocation>
</comment>
<comment type="function">
    <text evidence="12">Removes the formyl group from the N-terminal Met of newly synthesized proteins.</text>
</comment>
<reference evidence="21 22" key="1">
    <citation type="journal article" date="2021" name="Cell">
        <title>Tracing the genetic footprints of vertebrate landing in non-teleost ray-finned fishes.</title>
        <authorList>
            <person name="Bi X."/>
            <person name="Wang K."/>
            <person name="Yang L."/>
            <person name="Pan H."/>
            <person name="Jiang H."/>
            <person name="Wei Q."/>
            <person name="Fang M."/>
            <person name="Yu H."/>
            <person name="Zhu C."/>
            <person name="Cai Y."/>
            <person name="He Y."/>
            <person name="Gan X."/>
            <person name="Zeng H."/>
            <person name="Yu D."/>
            <person name="Zhu Y."/>
            <person name="Jiang H."/>
            <person name="Qiu Q."/>
            <person name="Yang H."/>
            <person name="Zhang Y.E."/>
            <person name="Wang W."/>
            <person name="Zhu M."/>
            <person name="He S."/>
            <person name="Zhang G."/>
        </authorList>
    </citation>
    <scope>NUCLEOTIDE SEQUENCE [LARGE SCALE GENOMIC DNA]</scope>
    <source>
        <strain evidence="21">Bchr_013</strain>
    </source>
</reference>
<proteinExistence type="inferred from homology"/>
<dbReference type="GO" id="GO:0008106">
    <property type="term" value="F:alcohol dehydrogenase (NADP+) activity"/>
    <property type="evidence" value="ECO:0007669"/>
    <property type="project" value="UniProtKB-EC"/>
</dbReference>
<evidence type="ECO:0000256" key="7">
    <source>
        <dbReference type="ARBA" id="ARBA00022857"/>
    </source>
</evidence>
<keyword evidence="7" id="KW-0521">NADP</keyword>
<comment type="caution">
    <text evidence="21">The sequence shown here is derived from an EMBL/GenBank/DDBJ whole genome shotgun (WGS) entry which is preliminary data.</text>
</comment>
<dbReference type="SUPFAM" id="SSF51430">
    <property type="entry name" value="NAD(P)-linked oxidoreductase"/>
    <property type="match status" value="1"/>
</dbReference>
<evidence type="ECO:0000256" key="13">
    <source>
        <dbReference type="ARBA" id="ARBA00044808"/>
    </source>
</evidence>
<dbReference type="PRINTS" id="PR00069">
    <property type="entry name" value="ALDKETRDTASE"/>
</dbReference>
<dbReference type="InterPro" id="IPR018170">
    <property type="entry name" value="Aldo/ket_reductase_CS"/>
</dbReference>
<evidence type="ECO:0000256" key="15">
    <source>
        <dbReference type="ARBA" id="ARBA00048207"/>
    </source>
</evidence>
<name>A0A8X7XKT1_POLSE</name>
<dbReference type="Proteomes" id="UP000886611">
    <property type="component" value="Unassembled WGS sequence"/>
</dbReference>
<evidence type="ECO:0000256" key="6">
    <source>
        <dbReference type="ARBA" id="ARBA00022801"/>
    </source>
</evidence>
<dbReference type="GO" id="GO:0042586">
    <property type="term" value="F:peptide deformylase activity"/>
    <property type="evidence" value="ECO:0007669"/>
    <property type="project" value="UniProtKB-EC"/>
</dbReference>
<comment type="similarity">
    <text evidence="2">Belongs to the aldo/keto reductase family.</text>
</comment>
<organism evidence="21 22">
    <name type="scientific">Polypterus senegalus</name>
    <name type="common">Senegal bichir</name>
    <dbReference type="NCBI Taxonomy" id="55291"/>
    <lineage>
        <taxon>Eukaryota</taxon>
        <taxon>Metazoa</taxon>
        <taxon>Chordata</taxon>
        <taxon>Craniata</taxon>
        <taxon>Vertebrata</taxon>
        <taxon>Euteleostomi</taxon>
        <taxon>Actinopterygii</taxon>
        <taxon>Polypteriformes</taxon>
        <taxon>Polypteridae</taxon>
        <taxon>Polypterus</taxon>
    </lineage>
</organism>
<comment type="function">
    <text evidence="18">Catalyzes the NADPH-dependent reduction of a wide variety of carbonyl-containing compounds to their corresponding alcohols. Displays enzymatic activity towards endogenous metabolites such as aromatic and aliphatic aldehydes, ketones, monosaccharides and bile acids. Acts as an aldehyde-detoxification enzyme. Also acts as an inhibitor of protein S-nitrosylation by mediating degradation of S-nitroso-coenzyme A (S-nitroso-CoA), a cofactor required to S-nitrosylate proteins. Also acts as a S-nitroso-glutathione reductase by catalyzing the NADPH-dependent reduction of S-nitrosoglutathione. Displays no reductase activity towards retinoids.</text>
</comment>
<keyword evidence="6" id="KW-0378">Hydrolase</keyword>
<sequence length="543" mass="61402">MASVPETSVRLNSGYHMPLLGFGTWQITQPDVVQSSVEAAIAAGYRHIDTAFSYENEKNIGAAIRSQIQKGIIKREDMFIVSKLWVTYMAPEDVPLCLNKTLSDLQLDCVDLYLIHFPFALQRKGNELFPKEDGKMLTLDIDYVETWKAMESLVSKGLAKSIGVSNFNISQLKRLLASAKIPPAVNEVELHPYLVQSDLEKFCKSMNIMLTAFCPLGSPNRPQEYHRGEKDPENLLQDPVVAEIGRKHKKSPAQVLLRYHIERGVAVIPKSVKPNEILENTKIFDFTLDKEDMKNLESLNKGWRACILEECTVKHSITLCPEGNSGYLLKLHNLSARCHSSETKERSYWQFLKRKVLKPPAPPYSHICQVGDPVLRLKASPVDPTEITSSRIQNVIKHLIKVMRKMDCIGLSAPQIGVSLQIIALEYPVHLVDEEPESLRKTKGLASFPLKIFVNPSIRIVDSKTITFREACESISGFSACVPRYHAVEISGLNERGEPVSWQTDGWPARIIQHEMDHLNGVLFIDRMDSNTFENIKWMELNE</sequence>
<evidence type="ECO:0000256" key="5">
    <source>
        <dbReference type="ARBA" id="ARBA00022723"/>
    </source>
</evidence>
<dbReference type="PANTHER" id="PTHR11732">
    <property type="entry name" value="ALDO/KETO REDUCTASE"/>
    <property type="match status" value="1"/>
</dbReference>
<dbReference type="NCBIfam" id="NF001159">
    <property type="entry name" value="PRK00150.1-3"/>
    <property type="match status" value="1"/>
</dbReference>
<comment type="catalytic activity">
    <reaction evidence="14">
        <text>S-nitroso-CoA + NADPH + H(+) = sulfinamide-CoA + NADP(+)</text>
        <dbReference type="Rhea" id="RHEA:78375"/>
        <dbReference type="ChEBI" id="CHEBI:15378"/>
        <dbReference type="ChEBI" id="CHEBI:57783"/>
        <dbReference type="ChEBI" id="CHEBI:58349"/>
        <dbReference type="ChEBI" id="CHEBI:145546"/>
        <dbReference type="ChEBI" id="CHEBI:145548"/>
    </reaction>
    <physiologicalReaction direction="left-to-right" evidence="14">
        <dbReference type="Rhea" id="RHEA:78376"/>
    </physiologicalReaction>
</comment>
<evidence type="ECO:0000256" key="3">
    <source>
        <dbReference type="ARBA" id="ARBA00010759"/>
    </source>
</evidence>
<dbReference type="Gene3D" id="3.90.45.10">
    <property type="entry name" value="Peptide deformylase"/>
    <property type="match status" value="1"/>
</dbReference>
<evidence type="ECO:0000256" key="17">
    <source>
        <dbReference type="ARBA" id="ARBA00048875"/>
    </source>
</evidence>
<dbReference type="PROSITE" id="PS00062">
    <property type="entry name" value="ALDOKETO_REDUCTASE_2"/>
    <property type="match status" value="1"/>
</dbReference>
<keyword evidence="8" id="KW-0648">Protein biosynthesis</keyword>
<dbReference type="InterPro" id="IPR023635">
    <property type="entry name" value="Peptide_deformylase"/>
</dbReference>
<dbReference type="InterPro" id="IPR036812">
    <property type="entry name" value="NAD(P)_OxRdtase_dom_sf"/>
</dbReference>
<protein>
    <recommendedName>
        <fullName evidence="19">Peptide deformylase, mitochondrial</fullName>
        <ecNumber evidence="10">1.1.1.2</ecNumber>
        <ecNumber evidence="4">3.5.1.88</ecNumber>
    </recommendedName>
    <alternativeName>
        <fullName evidence="11">Polypeptide deformylase</fullName>
    </alternativeName>
    <alternativeName>
        <fullName evidence="13">S-nitroso-CoA reductase</fullName>
    </alternativeName>
</protein>
<evidence type="ECO:0000259" key="20">
    <source>
        <dbReference type="Pfam" id="PF00248"/>
    </source>
</evidence>
<evidence type="ECO:0000256" key="18">
    <source>
        <dbReference type="ARBA" id="ARBA00055218"/>
    </source>
</evidence>
<dbReference type="FunFam" id="3.20.20.100:FF:000006">
    <property type="entry name" value="Aldo-keto reductase family 1 member A1"/>
    <property type="match status" value="1"/>
</dbReference>
<evidence type="ECO:0000256" key="1">
    <source>
        <dbReference type="ARBA" id="ARBA00004221"/>
    </source>
</evidence>
<evidence type="ECO:0000256" key="16">
    <source>
        <dbReference type="ARBA" id="ARBA00048262"/>
    </source>
</evidence>
<evidence type="ECO:0000256" key="9">
    <source>
        <dbReference type="ARBA" id="ARBA00023002"/>
    </source>
</evidence>
<comment type="catalytic activity">
    <reaction evidence="16">
        <text>a primary alcohol + NADP(+) = an aldehyde + NADPH + H(+)</text>
        <dbReference type="Rhea" id="RHEA:15937"/>
        <dbReference type="ChEBI" id="CHEBI:15378"/>
        <dbReference type="ChEBI" id="CHEBI:15734"/>
        <dbReference type="ChEBI" id="CHEBI:17478"/>
        <dbReference type="ChEBI" id="CHEBI:57783"/>
        <dbReference type="ChEBI" id="CHEBI:58349"/>
        <dbReference type="EC" id="1.1.1.2"/>
    </reaction>
</comment>
<keyword evidence="9" id="KW-0560">Oxidoreductase</keyword>
<dbReference type="Gene3D" id="3.20.20.100">
    <property type="entry name" value="NADP-dependent oxidoreductase domain"/>
    <property type="match status" value="1"/>
</dbReference>
<dbReference type="EC" id="1.1.1.2" evidence="10"/>
<comment type="catalytic activity">
    <reaction evidence="15">
        <text>S-nitrosoglutathione + NADPH + H(+) = S-(hydroxysulfenamide)glutathione + NADP(+)</text>
        <dbReference type="Rhea" id="RHEA:63500"/>
        <dbReference type="ChEBI" id="CHEBI:15378"/>
        <dbReference type="ChEBI" id="CHEBI:57783"/>
        <dbReference type="ChEBI" id="CHEBI:58349"/>
        <dbReference type="ChEBI" id="CHEBI:145544"/>
        <dbReference type="ChEBI" id="CHEBI:229723"/>
    </reaction>
</comment>
<dbReference type="GO" id="GO:0042593">
    <property type="term" value="P:glucose homeostasis"/>
    <property type="evidence" value="ECO:0007669"/>
    <property type="project" value="UniProtKB-ARBA"/>
</dbReference>
<dbReference type="SUPFAM" id="SSF56420">
    <property type="entry name" value="Peptide deformylase"/>
    <property type="match status" value="1"/>
</dbReference>
<dbReference type="CDD" id="cd00487">
    <property type="entry name" value="Pep_deformylase"/>
    <property type="match status" value="1"/>
</dbReference>
<dbReference type="GO" id="GO:0016324">
    <property type="term" value="C:apical plasma membrane"/>
    <property type="evidence" value="ECO:0007669"/>
    <property type="project" value="UniProtKB-SubCell"/>
</dbReference>
<dbReference type="GO" id="GO:0006412">
    <property type="term" value="P:translation"/>
    <property type="evidence" value="ECO:0007669"/>
    <property type="project" value="UniProtKB-KW"/>
</dbReference>
<dbReference type="Pfam" id="PF00248">
    <property type="entry name" value="Aldo_ket_red"/>
    <property type="match status" value="1"/>
</dbReference>
<dbReference type="HAMAP" id="MF_00163">
    <property type="entry name" value="Pep_deformylase"/>
    <property type="match status" value="1"/>
</dbReference>
<dbReference type="InterPro" id="IPR020471">
    <property type="entry name" value="AKR"/>
</dbReference>
<evidence type="ECO:0000256" key="11">
    <source>
        <dbReference type="ARBA" id="ARBA00032756"/>
    </source>
</evidence>
<evidence type="ECO:0000256" key="12">
    <source>
        <dbReference type="ARBA" id="ARBA00037114"/>
    </source>
</evidence>
<evidence type="ECO:0000256" key="8">
    <source>
        <dbReference type="ARBA" id="ARBA00022917"/>
    </source>
</evidence>
<feature type="non-terminal residue" evidence="21">
    <location>
        <position position="1"/>
    </location>
</feature>
<dbReference type="GO" id="GO:0005739">
    <property type="term" value="C:mitochondrion"/>
    <property type="evidence" value="ECO:0007669"/>
    <property type="project" value="UniProtKB-ARBA"/>
</dbReference>
<comment type="catalytic activity">
    <reaction evidence="17">
        <text>N-terminal N-formyl-L-methionyl-[peptide] + H2O = N-terminal L-methionyl-[peptide] + formate</text>
        <dbReference type="Rhea" id="RHEA:24420"/>
        <dbReference type="Rhea" id="RHEA-COMP:10639"/>
        <dbReference type="Rhea" id="RHEA-COMP:10640"/>
        <dbReference type="ChEBI" id="CHEBI:15377"/>
        <dbReference type="ChEBI" id="CHEBI:15740"/>
        <dbReference type="ChEBI" id="CHEBI:49298"/>
        <dbReference type="ChEBI" id="CHEBI:64731"/>
        <dbReference type="EC" id="3.5.1.88"/>
    </reaction>
</comment>
<evidence type="ECO:0000313" key="21">
    <source>
        <dbReference type="EMBL" id="KAG2469837.1"/>
    </source>
</evidence>
<dbReference type="FunFam" id="3.90.45.10:FF:000003">
    <property type="entry name" value="Peptide deformylase"/>
    <property type="match status" value="1"/>
</dbReference>
<dbReference type="AlphaFoldDB" id="A0A8X7XKT1"/>
<dbReference type="InterPro" id="IPR036821">
    <property type="entry name" value="Peptide_deformylase_sf"/>
</dbReference>
<dbReference type="EC" id="3.5.1.88" evidence="4"/>
<comment type="similarity">
    <text evidence="3">Belongs to the polypeptide deformylase family.</text>
</comment>
<evidence type="ECO:0000256" key="4">
    <source>
        <dbReference type="ARBA" id="ARBA00012175"/>
    </source>
</evidence>
<dbReference type="GO" id="GO:0046872">
    <property type="term" value="F:metal ion binding"/>
    <property type="evidence" value="ECO:0007669"/>
    <property type="project" value="UniProtKB-KW"/>
</dbReference>
<gene>
    <name evidence="21" type="primary">Akr1a1_0</name>
    <name evidence="21" type="ORF">GTO96_0022790</name>
</gene>
<evidence type="ECO:0000313" key="22">
    <source>
        <dbReference type="Proteomes" id="UP000886611"/>
    </source>
</evidence>
<keyword evidence="5" id="KW-0479">Metal-binding</keyword>